<evidence type="ECO:0000313" key="3">
    <source>
        <dbReference type="EMBL" id="CAI2370281.1"/>
    </source>
</evidence>
<feature type="compositionally biased region" description="Basic and acidic residues" evidence="1">
    <location>
        <begin position="134"/>
        <end position="155"/>
    </location>
</feature>
<dbReference type="InterPro" id="IPR051213">
    <property type="entry name" value="START_lipid_transfer"/>
</dbReference>
<protein>
    <recommendedName>
        <fullName evidence="2">START domain-containing protein</fullName>
    </recommendedName>
</protein>
<evidence type="ECO:0000259" key="2">
    <source>
        <dbReference type="PROSITE" id="PS50848"/>
    </source>
</evidence>
<evidence type="ECO:0000256" key="1">
    <source>
        <dbReference type="SAM" id="MobiDB-lite"/>
    </source>
</evidence>
<feature type="domain" description="START" evidence="2">
    <location>
        <begin position="213"/>
        <end position="352"/>
    </location>
</feature>
<dbReference type="Gene3D" id="3.30.530.20">
    <property type="match status" value="1"/>
</dbReference>
<name>A0AAD1UJ11_EUPCR</name>
<dbReference type="AlphaFoldDB" id="A0AAD1UJ11"/>
<dbReference type="PANTHER" id="PTHR19308">
    <property type="entry name" value="PHOSPHATIDYLCHOLINE TRANSFER PROTEIN"/>
    <property type="match status" value="1"/>
</dbReference>
<dbReference type="PROSITE" id="PS50848">
    <property type="entry name" value="START"/>
    <property type="match status" value="1"/>
</dbReference>
<dbReference type="InterPro" id="IPR002913">
    <property type="entry name" value="START_lipid-bd_dom"/>
</dbReference>
<dbReference type="CDD" id="cd00177">
    <property type="entry name" value="START"/>
    <property type="match status" value="1"/>
</dbReference>
<dbReference type="GO" id="GO:0008289">
    <property type="term" value="F:lipid binding"/>
    <property type="evidence" value="ECO:0007669"/>
    <property type="project" value="InterPro"/>
</dbReference>
<dbReference type="Proteomes" id="UP001295684">
    <property type="component" value="Unassembled WGS sequence"/>
</dbReference>
<organism evidence="3 4">
    <name type="scientific">Euplotes crassus</name>
    <dbReference type="NCBI Taxonomy" id="5936"/>
    <lineage>
        <taxon>Eukaryota</taxon>
        <taxon>Sar</taxon>
        <taxon>Alveolata</taxon>
        <taxon>Ciliophora</taxon>
        <taxon>Intramacronucleata</taxon>
        <taxon>Spirotrichea</taxon>
        <taxon>Hypotrichia</taxon>
        <taxon>Euplotida</taxon>
        <taxon>Euplotidae</taxon>
        <taxon>Moneuplotes</taxon>
    </lineage>
</organism>
<dbReference type="Pfam" id="PF01852">
    <property type="entry name" value="START"/>
    <property type="match status" value="1"/>
</dbReference>
<accession>A0AAD1UJ11</accession>
<dbReference type="PANTHER" id="PTHR19308:SF56">
    <property type="entry name" value="START DOMAIN-CONTAINING PROTEIN"/>
    <property type="match status" value="1"/>
</dbReference>
<feature type="region of interest" description="Disordered" evidence="1">
    <location>
        <begin position="109"/>
        <end position="155"/>
    </location>
</feature>
<dbReference type="EMBL" id="CAMPGE010011449">
    <property type="protein sequence ID" value="CAI2370281.1"/>
    <property type="molecule type" value="Genomic_DNA"/>
</dbReference>
<comment type="caution">
    <text evidence="3">The sequence shown here is derived from an EMBL/GenBank/DDBJ whole genome shotgun (WGS) entry which is preliminary data.</text>
</comment>
<dbReference type="SUPFAM" id="SSF55961">
    <property type="entry name" value="Bet v1-like"/>
    <property type="match status" value="1"/>
</dbReference>
<dbReference type="GO" id="GO:0005737">
    <property type="term" value="C:cytoplasm"/>
    <property type="evidence" value="ECO:0007669"/>
    <property type="project" value="UniProtKB-ARBA"/>
</dbReference>
<dbReference type="InterPro" id="IPR023393">
    <property type="entry name" value="START-like_dom_sf"/>
</dbReference>
<keyword evidence="4" id="KW-1185">Reference proteome</keyword>
<reference evidence="3" key="1">
    <citation type="submission" date="2023-07" db="EMBL/GenBank/DDBJ databases">
        <authorList>
            <consortium name="AG Swart"/>
            <person name="Singh M."/>
            <person name="Singh A."/>
            <person name="Seah K."/>
            <person name="Emmerich C."/>
        </authorList>
    </citation>
    <scope>NUCLEOTIDE SEQUENCE</scope>
    <source>
        <strain evidence="3">DP1</strain>
    </source>
</reference>
<sequence length="412" mass="46948">MAVQADASSSDLLETLISEVRSLQNDVKASQVDYTNRLRHEDHLIEGLENESAKLTEGFSKIHDFITLIPSYLNGDEDSQKLENFAKPAHRKRRKKTRELSHKYSILMTDEPGHVAQPKQALQATAEESASVEHQLDDSKHEAAQVEETKEPESRYKVDQKLLQEKIDLFEQYAKKDEWSEVTTRGDSFVGSWAGDNNLTGLYGSTIANGCFEELMDLCGNIEEVRRYNSLVDTITVLEDIDMDTKVAFMRFKGILIVSGREFMVLVKRHTMKDGSQAILSYSIDDYDDAPPETGQFVRAHMEIGGWYLHPLKPEELTPDGKLDDWESKSYVANFAINDLKGSLPQFVIKASAFTQLKVLNGFRKLVDTKREEGTLFTREQFEALFKGKSKKYHNLYLEAKEIIAKSWEDES</sequence>
<gene>
    <name evidence="3" type="ORF">ECRASSUSDP1_LOCUS11591</name>
</gene>
<evidence type="ECO:0000313" key="4">
    <source>
        <dbReference type="Proteomes" id="UP001295684"/>
    </source>
</evidence>
<proteinExistence type="predicted"/>